<dbReference type="PROSITE" id="PS51891">
    <property type="entry name" value="CENP_V_GFA"/>
    <property type="match status" value="1"/>
</dbReference>
<dbReference type="SUPFAM" id="SSF51316">
    <property type="entry name" value="Mss4-like"/>
    <property type="match status" value="1"/>
</dbReference>
<proteinExistence type="inferred from homology"/>
<gene>
    <name evidence="6" type="ORF">KDW95_07345</name>
</gene>
<keyword evidence="7" id="KW-1185">Reference proteome</keyword>
<accession>A0ABY5HM21</accession>
<evidence type="ECO:0000313" key="7">
    <source>
        <dbReference type="Proteomes" id="UP001058461"/>
    </source>
</evidence>
<dbReference type="RefSeq" id="WP_255855641.1">
    <property type="nucleotide sequence ID" value="NZ_CP073347.1"/>
</dbReference>
<evidence type="ECO:0000256" key="3">
    <source>
        <dbReference type="ARBA" id="ARBA00022833"/>
    </source>
</evidence>
<evidence type="ECO:0000259" key="5">
    <source>
        <dbReference type="PROSITE" id="PS51891"/>
    </source>
</evidence>
<dbReference type="Gene3D" id="2.170.150.70">
    <property type="match status" value="1"/>
</dbReference>
<dbReference type="EMBL" id="CP073347">
    <property type="protein sequence ID" value="UTW13455.1"/>
    <property type="molecule type" value="Genomic_DNA"/>
</dbReference>
<dbReference type="InterPro" id="IPR006913">
    <property type="entry name" value="CENP-V/GFA"/>
</dbReference>
<keyword evidence="2" id="KW-0479">Metal-binding</keyword>
<evidence type="ECO:0000256" key="2">
    <source>
        <dbReference type="ARBA" id="ARBA00022723"/>
    </source>
</evidence>
<organism evidence="6 7">
    <name type="scientific">Marinobacterium rhizophilum</name>
    <dbReference type="NCBI Taxonomy" id="420402"/>
    <lineage>
        <taxon>Bacteria</taxon>
        <taxon>Pseudomonadati</taxon>
        <taxon>Pseudomonadota</taxon>
        <taxon>Gammaproteobacteria</taxon>
        <taxon>Oceanospirillales</taxon>
        <taxon>Oceanospirillaceae</taxon>
        <taxon>Marinobacterium</taxon>
    </lineage>
</organism>
<dbReference type="Proteomes" id="UP001058461">
    <property type="component" value="Chromosome"/>
</dbReference>
<reference evidence="6" key="1">
    <citation type="submission" date="2021-04" db="EMBL/GenBank/DDBJ databases">
        <title>Oceanospirillales bacteria with DddD are important DMSP degraders in coastal seawater.</title>
        <authorList>
            <person name="Liu J."/>
        </authorList>
    </citation>
    <scope>NUCLEOTIDE SEQUENCE</scope>
    <source>
        <strain evidence="6">D13-1</strain>
    </source>
</reference>
<dbReference type="PANTHER" id="PTHR33337">
    <property type="entry name" value="GFA DOMAIN-CONTAINING PROTEIN"/>
    <property type="match status" value="1"/>
</dbReference>
<evidence type="ECO:0000313" key="6">
    <source>
        <dbReference type="EMBL" id="UTW13455.1"/>
    </source>
</evidence>
<feature type="domain" description="CENP-V/GFA" evidence="5">
    <location>
        <begin position="3"/>
        <end position="140"/>
    </location>
</feature>
<dbReference type="InterPro" id="IPR011057">
    <property type="entry name" value="Mss4-like_sf"/>
</dbReference>
<name>A0ABY5HM21_9GAMM</name>
<dbReference type="Pfam" id="PF04828">
    <property type="entry name" value="GFA"/>
    <property type="match status" value="1"/>
</dbReference>
<keyword evidence="4" id="KW-0456">Lyase</keyword>
<comment type="similarity">
    <text evidence="1">Belongs to the Gfa family.</text>
</comment>
<keyword evidence="3" id="KW-0862">Zinc</keyword>
<dbReference type="PANTHER" id="PTHR33337:SF44">
    <property type="entry name" value="DUF636 DOMAIN PROTEIN (AFU_ORTHOLOGUE AFUA_1G09754)"/>
    <property type="match status" value="1"/>
</dbReference>
<sequence>MQLEGSCHCGSIHFSVYSAHPYPFNQCYCSICRKTAGGGGYAINLGADYNTLKVAGRQDISVYQAKIRDPETGECRQSSGQRNFCKHCGSALWLWDPRWPELVHPFASAIDTDLPLPPQHTHMMLESKASWVPVHQEPEDSLFNTYPQESLAAWHQRLGIEEPET</sequence>
<evidence type="ECO:0000256" key="4">
    <source>
        <dbReference type="ARBA" id="ARBA00023239"/>
    </source>
</evidence>
<protein>
    <submittedName>
        <fullName evidence="6">GFA family protein</fullName>
    </submittedName>
</protein>
<evidence type="ECO:0000256" key="1">
    <source>
        <dbReference type="ARBA" id="ARBA00005495"/>
    </source>
</evidence>